<dbReference type="EMBL" id="AWVH01000005">
    <property type="protein sequence ID" value="ERJ94181.1"/>
    <property type="molecule type" value="Genomic_DNA"/>
</dbReference>
<evidence type="ECO:0000313" key="4">
    <source>
        <dbReference type="EMBL" id="ERJ94181.1"/>
    </source>
</evidence>
<feature type="DNA-binding region" description="H-T-H motif" evidence="2">
    <location>
        <begin position="31"/>
        <end position="50"/>
    </location>
</feature>
<dbReference type="Pfam" id="PF00440">
    <property type="entry name" value="TetR_N"/>
    <property type="match status" value="1"/>
</dbReference>
<evidence type="ECO:0000259" key="3">
    <source>
        <dbReference type="PROSITE" id="PS50977"/>
    </source>
</evidence>
<keyword evidence="5" id="KW-1185">Reference proteome</keyword>
<dbReference type="Gene3D" id="1.10.357.10">
    <property type="entry name" value="Tetracycline Repressor, domain 2"/>
    <property type="match status" value="1"/>
</dbReference>
<dbReference type="RefSeq" id="WP_021686555.1">
    <property type="nucleotide sequence ID" value="NZ_KI260561.1"/>
</dbReference>
<dbReference type="InterPro" id="IPR001647">
    <property type="entry name" value="HTH_TetR"/>
</dbReference>
<feature type="domain" description="HTH tetR-type" evidence="3">
    <location>
        <begin position="8"/>
        <end position="68"/>
    </location>
</feature>
<evidence type="ECO:0000256" key="1">
    <source>
        <dbReference type="ARBA" id="ARBA00023125"/>
    </source>
</evidence>
<evidence type="ECO:0000256" key="2">
    <source>
        <dbReference type="PROSITE-ProRule" id="PRU00335"/>
    </source>
</evidence>
<dbReference type="PANTHER" id="PTHR43479">
    <property type="entry name" value="ACREF/ENVCD OPERON REPRESSOR-RELATED"/>
    <property type="match status" value="1"/>
</dbReference>
<keyword evidence="1 2" id="KW-0238">DNA-binding</keyword>
<gene>
    <name evidence="4" type="ORF">HMPREF9193_00150</name>
</gene>
<dbReference type="SUPFAM" id="SSF48498">
    <property type="entry name" value="Tetracyclin repressor-like, C-terminal domain"/>
    <property type="match status" value="1"/>
</dbReference>
<comment type="caution">
    <text evidence="4">The sequence shown here is derived from an EMBL/GenBank/DDBJ whole genome shotgun (WGS) entry which is preliminary data.</text>
</comment>
<dbReference type="InterPro" id="IPR009057">
    <property type="entry name" value="Homeodomain-like_sf"/>
</dbReference>
<dbReference type="Proteomes" id="UP000016649">
    <property type="component" value="Unassembled WGS sequence"/>
</dbReference>
<dbReference type="PRINTS" id="PR00455">
    <property type="entry name" value="HTHTETR"/>
</dbReference>
<dbReference type="SUPFAM" id="SSF46689">
    <property type="entry name" value="Homeodomain-like"/>
    <property type="match status" value="1"/>
</dbReference>
<proteinExistence type="predicted"/>
<dbReference type="InterPro" id="IPR050624">
    <property type="entry name" value="HTH-type_Tx_Regulator"/>
</dbReference>
<organism evidence="4 5">
    <name type="scientific">Treponema lecithinolyticum ATCC 700332</name>
    <dbReference type="NCBI Taxonomy" id="1321815"/>
    <lineage>
        <taxon>Bacteria</taxon>
        <taxon>Pseudomonadati</taxon>
        <taxon>Spirochaetota</taxon>
        <taxon>Spirochaetia</taxon>
        <taxon>Spirochaetales</taxon>
        <taxon>Treponemataceae</taxon>
        <taxon>Treponema</taxon>
    </lineage>
</organism>
<sequence length="199" mass="22930">MGIVVDHEKRKQGILKKALDVFVEEGYEDATFQKIADRCGITRTTLYIYFNNKREIFLWSIKQLTESLEKSLQLIITDYSKNCKQRLLAMLESIVHACVENRQLFRVILAYLIQIQKAGKNPGDRVRRRIVRLRHLLSTILIEGKKNGDFKPINVKAANEMFYSLIESAIFRLAILDQTTIDEMISSLYLAVEGISVSC</sequence>
<dbReference type="PROSITE" id="PS50977">
    <property type="entry name" value="HTH_TETR_2"/>
    <property type="match status" value="1"/>
</dbReference>
<accession>A0ABN0P100</accession>
<evidence type="ECO:0000313" key="5">
    <source>
        <dbReference type="Proteomes" id="UP000016649"/>
    </source>
</evidence>
<name>A0ABN0P100_TRELE</name>
<protein>
    <submittedName>
        <fullName evidence="4">Transcriptional regulator, TetR family</fullName>
    </submittedName>
</protein>
<dbReference type="InterPro" id="IPR036271">
    <property type="entry name" value="Tet_transcr_reg_TetR-rel_C_sf"/>
</dbReference>
<dbReference type="PANTHER" id="PTHR43479:SF11">
    <property type="entry name" value="ACREF_ENVCD OPERON REPRESSOR-RELATED"/>
    <property type="match status" value="1"/>
</dbReference>
<dbReference type="Gene3D" id="1.10.10.60">
    <property type="entry name" value="Homeodomain-like"/>
    <property type="match status" value="1"/>
</dbReference>
<reference evidence="4 5" key="1">
    <citation type="submission" date="2013-08" db="EMBL/GenBank/DDBJ databases">
        <authorList>
            <person name="Weinstock G."/>
            <person name="Sodergren E."/>
            <person name="Wylie T."/>
            <person name="Fulton L."/>
            <person name="Fulton R."/>
            <person name="Fronick C."/>
            <person name="O'Laughlin M."/>
            <person name="Godfrey J."/>
            <person name="Miner T."/>
            <person name="Herter B."/>
            <person name="Appelbaum E."/>
            <person name="Cordes M."/>
            <person name="Lek S."/>
            <person name="Wollam A."/>
            <person name="Pepin K.H."/>
            <person name="Palsikar V.B."/>
            <person name="Mitreva M."/>
            <person name="Wilson R.K."/>
        </authorList>
    </citation>
    <scope>NUCLEOTIDE SEQUENCE [LARGE SCALE GENOMIC DNA]</scope>
    <source>
        <strain evidence="4 5">ATCC 700332</strain>
    </source>
</reference>